<evidence type="ECO:0000313" key="2">
    <source>
        <dbReference type="EMBL" id="PNX54390.1"/>
    </source>
</evidence>
<reference evidence="2 3" key="2">
    <citation type="journal article" date="2017" name="Front. Plant Sci.">
        <title>Gene Classification and Mining of Molecular Markers Useful in Red Clover (Trifolium pratense) Breeding.</title>
        <authorList>
            <person name="Istvanek J."/>
            <person name="Dluhosova J."/>
            <person name="Dluhos P."/>
            <person name="Patkova L."/>
            <person name="Nedelnik J."/>
            <person name="Repkova J."/>
        </authorList>
    </citation>
    <scope>NUCLEOTIDE SEQUENCE [LARGE SCALE GENOMIC DNA]</scope>
    <source>
        <strain evidence="3">cv. Tatra</strain>
        <tissue evidence="2">Young leaves</tissue>
    </source>
</reference>
<dbReference type="EMBL" id="ASHM01067797">
    <property type="protein sequence ID" value="PNX54390.1"/>
    <property type="molecule type" value="Genomic_DNA"/>
</dbReference>
<gene>
    <name evidence="2" type="ORF">L195_g048009</name>
</gene>
<protein>
    <submittedName>
        <fullName evidence="2">Uncharacterized protein</fullName>
    </submittedName>
</protein>
<dbReference type="Proteomes" id="UP000236291">
    <property type="component" value="Unassembled WGS sequence"/>
</dbReference>
<dbReference type="AlphaFoldDB" id="A0A2K3JK42"/>
<evidence type="ECO:0000313" key="3">
    <source>
        <dbReference type="Proteomes" id="UP000236291"/>
    </source>
</evidence>
<organism evidence="2 3">
    <name type="scientific">Trifolium pratense</name>
    <name type="common">Red clover</name>
    <dbReference type="NCBI Taxonomy" id="57577"/>
    <lineage>
        <taxon>Eukaryota</taxon>
        <taxon>Viridiplantae</taxon>
        <taxon>Streptophyta</taxon>
        <taxon>Embryophyta</taxon>
        <taxon>Tracheophyta</taxon>
        <taxon>Spermatophyta</taxon>
        <taxon>Magnoliopsida</taxon>
        <taxon>eudicotyledons</taxon>
        <taxon>Gunneridae</taxon>
        <taxon>Pentapetalae</taxon>
        <taxon>rosids</taxon>
        <taxon>fabids</taxon>
        <taxon>Fabales</taxon>
        <taxon>Fabaceae</taxon>
        <taxon>Papilionoideae</taxon>
        <taxon>50 kb inversion clade</taxon>
        <taxon>NPAAA clade</taxon>
        <taxon>Hologalegina</taxon>
        <taxon>IRL clade</taxon>
        <taxon>Trifolieae</taxon>
        <taxon>Trifolium</taxon>
    </lineage>
</organism>
<feature type="region of interest" description="Disordered" evidence="1">
    <location>
        <begin position="1"/>
        <end position="55"/>
    </location>
</feature>
<feature type="non-terminal residue" evidence="2">
    <location>
        <position position="1"/>
    </location>
</feature>
<proteinExistence type="predicted"/>
<comment type="caution">
    <text evidence="2">The sequence shown here is derived from an EMBL/GenBank/DDBJ whole genome shotgun (WGS) entry which is preliminary data.</text>
</comment>
<name>A0A2K3JK42_TRIPR</name>
<accession>A0A2K3JK42</accession>
<reference evidence="2 3" key="1">
    <citation type="journal article" date="2014" name="Am. J. Bot.">
        <title>Genome assembly and annotation for red clover (Trifolium pratense; Fabaceae).</title>
        <authorList>
            <person name="Istvanek J."/>
            <person name="Jaros M."/>
            <person name="Krenek A."/>
            <person name="Repkova J."/>
        </authorList>
    </citation>
    <scope>NUCLEOTIDE SEQUENCE [LARGE SCALE GENOMIC DNA]</scope>
    <source>
        <strain evidence="3">cv. Tatra</strain>
        <tissue evidence="2">Young leaves</tissue>
    </source>
</reference>
<sequence length="55" mass="5722">SRGAGRNNGVNAPGPQERETPHLHPIGSGGQPGGNNEINAPGPQEMEMPHLHPKP</sequence>
<evidence type="ECO:0000256" key="1">
    <source>
        <dbReference type="SAM" id="MobiDB-lite"/>
    </source>
</evidence>